<keyword evidence="1" id="KW-0732">Signal</keyword>
<reference evidence="3" key="2">
    <citation type="submission" date="2025-08" db="UniProtKB">
        <authorList>
            <consortium name="RefSeq"/>
        </authorList>
    </citation>
    <scope>IDENTIFICATION</scope>
    <source>
        <strain evidence="3">14028-0561.14</strain>
        <tissue evidence="3">Whole fly</tissue>
    </source>
</reference>
<evidence type="ECO:0008006" key="4">
    <source>
        <dbReference type="Google" id="ProtNLM"/>
    </source>
</evidence>
<sequence>MFSTFGGCMWLLVWLAGLVSAANKEKPPVFRRGGSNFIMEDLITSCDHTYVEYFRKVPNSYNLYTFRVVKLASRFTIDVAVRVLKTKRVMYKVDNLDGCYFLTNPLMNRVFGSVYKRLIVNGSFFTCPIKPAVYYLRNEGSVEMLPTFHPPGKYQVTMRVKMHESPGPFVMEMLWIYNVVKIK</sequence>
<dbReference type="Pfam" id="PF06477">
    <property type="entry name" value="DUF1091"/>
    <property type="match status" value="1"/>
</dbReference>
<feature type="signal peptide" evidence="1">
    <location>
        <begin position="1"/>
        <end position="21"/>
    </location>
</feature>
<dbReference type="AlphaFoldDB" id="A0A6P4J6E0"/>
<dbReference type="OrthoDB" id="8066187at2759"/>
<dbReference type="GeneID" id="108085078"/>
<accession>A0A6P4J6E0</accession>
<keyword evidence="2" id="KW-1185">Reference proteome</keyword>
<feature type="chain" id="PRO_5028339850" description="MD-2-related lipid-recognition domain-containing protein" evidence="1">
    <location>
        <begin position="22"/>
        <end position="183"/>
    </location>
</feature>
<reference evidence="2" key="1">
    <citation type="submission" date="2025-05" db="UniProtKB">
        <authorList>
            <consortium name="RefSeq"/>
        </authorList>
    </citation>
    <scope>NUCLEOTIDE SEQUENCE [LARGE SCALE GENOMIC DNA]</scope>
    <source>
        <strain evidence="2">14028-0561.14</strain>
    </source>
</reference>
<dbReference type="PANTHER" id="PTHR20898:SF1">
    <property type="entry name" value="MD-2-RELATED LIPID-RECOGNITION DOMAIN-CONTAINING PROTEIN"/>
    <property type="match status" value="1"/>
</dbReference>
<dbReference type="InterPro" id="IPR010512">
    <property type="entry name" value="DUF1091"/>
</dbReference>
<dbReference type="RefSeq" id="XP_017037037.1">
    <property type="nucleotide sequence ID" value="XM_017181548.1"/>
</dbReference>
<protein>
    <recommendedName>
        <fullName evidence="4">MD-2-related lipid-recognition domain-containing protein</fullName>
    </recommendedName>
</protein>
<name>A0A6P4J6E0_DROKI</name>
<dbReference type="Proteomes" id="UP001652661">
    <property type="component" value="Chromosome 2R"/>
</dbReference>
<dbReference type="PANTHER" id="PTHR20898">
    <property type="entry name" value="DAEDALUS ON 3-RELATED-RELATED"/>
    <property type="match status" value="1"/>
</dbReference>
<organism evidence="2 3">
    <name type="scientific">Drosophila kikkawai</name>
    <name type="common">Fruit fly</name>
    <dbReference type="NCBI Taxonomy" id="30033"/>
    <lineage>
        <taxon>Eukaryota</taxon>
        <taxon>Metazoa</taxon>
        <taxon>Ecdysozoa</taxon>
        <taxon>Arthropoda</taxon>
        <taxon>Hexapoda</taxon>
        <taxon>Insecta</taxon>
        <taxon>Pterygota</taxon>
        <taxon>Neoptera</taxon>
        <taxon>Endopterygota</taxon>
        <taxon>Diptera</taxon>
        <taxon>Brachycera</taxon>
        <taxon>Muscomorpha</taxon>
        <taxon>Ephydroidea</taxon>
        <taxon>Drosophilidae</taxon>
        <taxon>Drosophila</taxon>
        <taxon>Sophophora</taxon>
    </lineage>
</organism>
<gene>
    <name evidence="3" type="primary">LOC108085078</name>
</gene>
<evidence type="ECO:0000313" key="3">
    <source>
        <dbReference type="RefSeq" id="XP_017037037.1"/>
    </source>
</evidence>
<evidence type="ECO:0000313" key="2">
    <source>
        <dbReference type="Proteomes" id="UP001652661"/>
    </source>
</evidence>
<evidence type="ECO:0000256" key="1">
    <source>
        <dbReference type="SAM" id="SignalP"/>
    </source>
</evidence>
<proteinExistence type="predicted"/>